<evidence type="ECO:0000256" key="1">
    <source>
        <dbReference type="SAM" id="MobiDB-lite"/>
    </source>
</evidence>
<comment type="caution">
    <text evidence="3">The sequence shown here is derived from an EMBL/GenBank/DDBJ whole genome shotgun (WGS) entry which is preliminary data.</text>
</comment>
<organism evidence="3 4">
    <name type="scientific">Coilia grayii</name>
    <name type="common">Gray's grenadier anchovy</name>
    <dbReference type="NCBI Taxonomy" id="363190"/>
    <lineage>
        <taxon>Eukaryota</taxon>
        <taxon>Metazoa</taxon>
        <taxon>Chordata</taxon>
        <taxon>Craniata</taxon>
        <taxon>Vertebrata</taxon>
        <taxon>Euteleostomi</taxon>
        <taxon>Actinopterygii</taxon>
        <taxon>Neopterygii</taxon>
        <taxon>Teleostei</taxon>
        <taxon>Clupei</taxon>
        <taxon>Clupeiformes</taxon>
        <taxon>Clupeoidei</taxon>
        <taxon>Engraulidae</taxon>
        <taxon>Coilinae</taxon>
        <taxon>Coilia</taxon>
    </lineage>
</organism>
<evidence type="ECO:0000313" key="3">
    <source>
        <dbReference type="EMBL" id="KAL2087755.1"/>
    </source>
</evidence>
<name>A0ABD1JKT2_9TELE</name>
<proteinExistence type="predicted"/>
<dbReference type="Pfam" id="PF03909">
    <property type="entry name" value="BSD"/>
    <property type="match status" value="1"/>
</dbReference>
<sequence>MLKVLDTLLGFNTPDGNELENKVDQKLDSGGETGQNELNTADISSQEGSIQQQAGLSGFLHSFAKRLSATTETIKGNIDGIIDKTIIGDFHKEQTRFLEEKHGKTQEAAVPWLGYSEQETIQQQILALSVDRKNFICDPPGEVQFHFEYEEMYPVAMVMLEEDELLSQMRFALVPKHVTEDRFWRNYFYRLSLITQSAQLSSLATTPAPLNMISPDDVHLEERKLPTPPIIVTAQETNFVEDVRSTSPGMFEFVSDAFDACSIDPDDLRKEMRLTLANTDKAEDDSSDLLKDSKKLLPADS</sequence>
<feature type="domain" description="BSD" evidence="2">
    <location>
        <begin position="139"/>
        <end position="195"/>
    </location>
</feature>
<dbReference type="InterPro" id="IPR051494">
    <property type="entry name" value="BSD_domain-containing"/>
</dbReference>
<dbReference type="EMBL" id="JBHFQA010000014">
    <property type="protein sequence ID" value="KAL2087755.1"/>
    <property type="molecule type" value="Genomic_DNA"/>
</dbReference>
<dbReference type="PANTHER" id="PTHR16019">
    <property type="entry name" value="SYNAPSE-ASSOCIATED PROTEIN"/>
    <property type="match status" value="1"/>
</dbReference>
<dbReference type="Proteomes" id="UP001591681">
    <property type="component" value="Unassembled WGS sequence"/>
</dbReference>
<accession>A0ABD1JKT2</accession>
<keyword evidence="4" id="KW-1185">Reference proteome</keyword>
<dbReference type="PROSITE" id="PS50858">
    <property type="entry name" value="BSD"/>
    <property type="match status" value="1"/>
</dbReference>
<feature type="region of interest" description="Disordered" evidence="1">
    <location>
        <begin position="279"/>
        <end position="301"/>
    </location>
</feature>
<dbReference type="PANTHER" id="PTHR16019:SF6">
    <property type="entry name" value="SYNAPSE-ASSOCIATED PROTEIN 1"/>
    <property type="match status" value="1"/>
</dbReference>
<dbReference type="SUPFAM" id="SSF140383">
    <property type="entry name" value="BSD domain-like"/>
    <property type="match status" value="1"/>
</dbReference>
<feature type="compositionally biased region" description="Basic and acidic residues" evidence="1">
    <location>
        <begin position="288"/>
        <end position="301"/>
    </location>
</feature>
<protein>
    <recommendedName>
        <fullName evidence="2">BSD domain-containing protein</fullName>
    </recommendedName>
</protein>
<dbReference type="AlphaFoldDB" id="A0ABD1JKT2"/>
<gene>
    <name evidence="3" type="ORF">ACEWY4_016583</name>
</gene>
<dbReference type="InterPro" id="IPR005607">
    <property type="entry name" value="BSD_dom"/>
</dbReference>
<dbReference type="SMART" id="SM00751">
    <property type="entry name" value="BSD"/>
    <property type="match status" value="1"/>
</dbReference>
<dbReference type="InterPro" id="IPR035925">
    <property type="entry name" value="BSD_dom_sf"/>
</dbReference>
<evidence type="ECO:0000313" key="4">
    <source>
        <dbReference type="Proteomes" id="UP001591681"/>
    </source>
</evidence>
<evidence type="ECO:0000259" key="2">
    <source>
        <dbReference type="PROSITE" id="PS50858"/>
    </source>
</evidence>
<dbReference type="Gene3D" id="1.10.3970.10">
    <property type="entry name" value="BSD domain"/>
    <property type="match status" value="1"/>
</dbReference>
<reference evidence="3 4" key="1">
    <citation type="submission" date="2024-09" db="EMBL/GenBank/DDBJ databases">
        <title>A chromosome-level genome assembly of Gray's grenadier anchovy, Coilia grayii.</title>
        <authorList>
            <person name="Fu Z."/>
        </authorList>
    </citation>
    <scope>NUCLEOTIDE SEQUENCE [LARGE SCALE GENOMIC DNA]</scope>
    <source>
        <strain evidence="3">G4</strain>
        <tissue evidence="3">Muscle</tissue>
    </source>
</reference>